<name>Q648H1_UNCAG</name>
<protein>
    <submittedName>
        <fullName evidence="1">Uncharacterized protein</fullName>
    </submittedName>
</protein>
<sequence length="99" mass="11320">MPGSGLAALPLQYATGIVTYYQFILEETIQSGLMGCYIGNKYGHISLMDKVIERLNSTTIPALHEYNRGWGYFAYYNKQAFDCFWKAAKVAVWAYKECR</sequence>
<dbReference type="AlphaFoldDB" id="Q648H1"/>
<proteinExistence type="predicted"/>
<dbReference type="EMBL" id="AY714868">
    <property type="protein sequence ID" value="AAU84206.1"/>
    <property type="molecule type" value="Genomic_DNA"/>
</dbReference>
<organism evidence="1">
    <name type="scientific">Uncultured archaeon GZfos26G2</name>
    <dbReference type="NCBI Taxonomy" id="3386331"/>
    <lineage>
        <taxon>Archaea</taxon>
        <taxon>Methanobacteriati</taxon>
        <taxon>Methanobacteriota</taxon>
        <taxon>Stenosarchaea group</taxon>
        <taxon>Methanomicrobia</taxon>
        <taxon>Candidatus Methanophagales</taxon>
        <taxon>Candidatus Methanophagaceae</taxon>
        <taxon>Candidatus Methanophaga</taxon>
    </lineage>
</organism>
<evidence type="ECO:0000313" key="1">
    <source>
        <dbReference type="EMBL" id="AAU84206.1"/>
    </source>
</evidence>
<gene>
    <name evidence="1" type="ORF">GZ37D1_53</name>
</gene>
<accession>Q648H1</accession>
<reference evidence="1" key="1">
    <citation type="journal article" date="2004" name="Science">
        <title>Reverse methanogenesis: testing the hypothesis with environmental genomics.</title>
        <authorList>
            <person name="Hallam S.J."/>
            <person name="Putnam N."/>
            <person name="Preston C.M."/>
            <person name="Detter J.C."/>
            <person name="Rokhsar D."/>
            <person name="Richardson P.M."/>
            <person name="DeLong E.F."/>
        </authorList>
    </citation>
    <scope>NUCLEOTIDE SEQUENCE</scope>
</reference>
<reference evidence="1" key="2">
    <citation type="submission" date="2004-08" db="EMBL/GenBank/DDBJ databases">
        <authorList>
            <person name="Putnam N."/>
            <person name="Detter J.C."/>
            <person name="Richardson P.M."/>
            <person name="Rokhsar D."/>
        </authorList>
    </citation>
    <scope>NUCLEOTIDE SEQUENCE</scope>
</reference>